<dbReference type="GO" id="GO:0005615">
    <property type="term" value="C:extracellular space"/>
    <property type="evidence" value="ECO:0007669"/>
    <property type="project" value="TreeGrafter"/>
</dbReference>
<keyword evidence="3" id="KW-0812">Transmembrane</keyword>
<evidence type="ECO:0000256" key="2">
    <source>
        <dbReference type="ARBA" id="ARBA00023295"/>
    </source>
</evidence>
<keyword evidence="3" id="KW-0472">Membrane</keyword>
<dbReference type="EMBL" id="BMAT01000578">
    <property type="protein sequence ID" value="GFR68788.1"/>
    <property type="molecule type" value="Genomic_DNA"/>
</dbReference>
<keyword evidence="2" id="KW-0326">Glycosidase</keyword>
<dbReference type="InterPro" id="IPR001223">
    <property type="entry name" value="Glyco_hydro18_cat"/>
</dbReference>
<feature type="signal peptide" evidence="4">
    <location>
        <begin position="1"/>
        <end position="23"/>
    </location>
</feature>
<accession>A0AAV4F5Y9</accession>
<name>A0AAV4F5Y9_9GAST</name>
<dbReference type="GO" id="GO:0016798">
    <property type="term" value="F:hydrolase activity, acting on glycosyl bonds"/>
    <property type="evidence" value="ECO:0007669"/>
    <property type="project" value="UniProtKB-KW"/>
</dbReference>
<organism evidence="6 7">
    <name type="scientific">Elysia marginata</name>
    <dbReference type="NCBI Taxonomy" id="1093978"/>
    <lineage>
        <taxon>Eukaryota</taxon>
        <taxon>Metazoa</taxon>
        <taxon>Spiralia</taxon>
        <taxon>Lophotrochozoa</taxon>
        <taxon>Mollusca</taxon>
        <taxon>Gastropoda</taxon>
        <taxon>Heterobranchia</taxon>
        <taxon>Euthyneura</taxon>
        <taxon>Panpulmonata</taxon>
        <taxon>Sacoglossa</taxon>
        <taxon>Placobranchoidea</taxon>
        <taxon>Plakobranchidae</taxon>
        <taxon>Elysia</taxon>
    </lineage>
</organism>
<feature type="domain" description="GH18" evidence="5">
    <location>
        <begin position="114"/>
        <end position="352"/>
    </location>
</feature>
<evidence type="ECO:0000256" key="1">
    <source>
        <dbReference type="ARBA" id="ARBA00022801"/>
    </source>
</evidence>
<gene>
    <name evidence="6" type="ORF">ElyMa_000285400</name>
</gene>
<evidence type="ECO:0000256" key="3">
    <source>
        <dbReference type="SAM" id="Phobius"/>
    </source>
</evidence>
<dbReference type="PANTHER" id="PTHR46290:SF1">
    <property type="entry name" value="DI-N-ACETYLCHITOBIASE"/>
    <property type="match status" value="1"/>
</dbReference>
<evidence type="ECO:0000256" key="4">
    <source>
        <dbReference type="SAM" id="SignalP"/>
    </source>
</evidence>
<keyword evidence="7" id="KW-1185">Reference proteome</keyword>
<dbReference type="SUPFAM" id="SSF51445">
    <property type="entry name" value="(Trans)glycosidases"/>
    <property type="match status" value="1"/>
</dbReference>
<sequence>MLSHRYQNAQQWIFLLLLVSSSGKFNFSCPCKNQADCSYPEKDLGASTEVFAFSNGTTKVEPWTWDSVTTLVVPAGFKLENEAQANTMCIAHSKGRKFSITAPMTLQRPLNASSEDAAKWVRTMCQQVRTWHADILTVDLLRYFAFNLDSTGADLMALAQILVQVKQEMGELTKIPFKMACIVPWKPPCAKDNESCDFAHLSNDACDYYVIHPDSFTDHDNIRCIARATIPMSKLLYGLSEYNVHHVPPAKMILGVPWHGYSYECGKLLKDVCYLPKKQGEETCDFSRRNPISYKSIVRDHESISNAHKAWFDAPHYSITRNAKQLQIWYEDKDSLTAKYKLVHEMGLKGVALMYGDDLATGLTAQDIISDALMWSFVAHEFLITSTKKPHAVHHDLHYADNMAGVAVGCLLLGTALGSILTCLALRSRIRRPKRFFMHQADDTTGFIDEDDRHL</sequence>
<feature type="transmembrane region" description="Helical" evidence="3">
    <location>
        <begin position="403"/>
        <end position="426"/>
    </location>
</feature>
<dbReference type="InterPro" id="IPR017853">
    <property type="entry name" value="GH"/>
</dbReference>
<keyword evidence="3" id="KW-1133">Transmembrane helix</keyword>
<reference evidence="6 7" key="1">
    <citation type="journal article" date="2021" name="Elife">
        <title>Chloroplast acquisition without the gene transfer in kleptoplastic sea slugs, Plakobranchus ocellatus.</title>
        <authorList>
            <person name="Maeda T."/>
            <person name="Takahashi S."/>
            <person name="Yoshida T."/>
            <person name="Shimamura S."/>
            <person name="Takaki Y."/>
            <person name="Nagai Y."/>
            <person name="Toyoda A."/>
            <person name="Suzuki Y."/>
            <person name="Arimoto A."/>
            <person name="Ishii H."/>
            <person name="Satoh N."/>
            <person name="Nishiyama T."/>
            <person name="Hasebe M."/>
            <person name="Maruyama T."/>
            <person name="Minagawa J."/>
            <person name="Obokata J."/>
            <person name="Shigenobu S."/>
        </authorList>
    </citation>
    <scope>NUCLEOTIDE SEQUENCE [LARGE SCALE GENOMIC DNA]</scope>
</reference>
<dbReference type="AlphaFoldDB" id="A0AAV4F5Y9"/>
<proteinExistence type="predicted"/>
<evidence type="ECO:0000313" key="7">
    <source>
        <dbReference type="Proteomes" id="UP000762676"/>
    </source>
</evidence>
<dbReference type="InterPro" id="IPR051887">
    <property type="entry name" value="GH18_Domain-Containing"/>
</dbReference>
<dbReference type="GO" id="GO:0009313">
    <property type="term" value="P:oligosaccharide catabolic process"/>
    <property type="evidence" value="ECO:0007669"/>
    <property type="project" value="TreeGrafter"/>
</dbReference>
<dbReference type="Proteomes" id="UP000762676">
    <property type="component" value="Unassembled WGS sequence"/>
</dbReference>
<keyword evidence="4" id="KW-0732">Signal</keyword>
<comment type="caution">
    <text evidence="6">The sequence shown here is derived from an EMBL/GenBank/DDBJ whole genome shotgun (WGS) entry which is preliminary data.</text>
</comment>
<evidence type="ECO:0000313" key="6">
    <source>
        <dbReference type="EMBL" id="GFR68788.1"/>
    </source>
</evidence>
<evidence type="ECO:0000259" key="5">
    <source>
        <dbReference type="Pfam" id="PF00704"/>
    </source>
</evidence>
<dbReference type="Pfam" id="PF00704">
    <property type="entry name" value="Glyco_hydro_18"/>
    <property type="match status" value="1"/>
</dbReference>
<feature type="chain" id="PRO_5043752670" evidence="4">
    <location>
        <begin position="24"/>
        <end position="455"/>
    </location>
</feature>
<protein>
    <submittedName>
        <fullName evidence="6">Chitobiase, di-N-acetyl</fullName>
    </submittedName>
</protein>
<dbReference type="PANTHER" id="PTHR46290">
    <property type="entry name" value="DI-N-ACETYLCHITOBIASE"/>
    <property type="match status" value="1"/>
</dbReference>
<keyword evidence="1" id="KW-0378">Hydrolase</keyword>